<dbReference type="AlphaFoldDB" id="A0A0N4YNH3"/>
<dbReference type="WBParaSite" id="NBR_0001878501-mRNA-1">
    <property type="protein sequence ID" value="NBR_0001878501-mRNA-1"/>
    <property type="gene ID" value="NBR_0001878501"/>
</dbReference>
<keyword evidence="3" id="KW-1185">Reference proteome</keyword>
<proteinExistence type="predicted"/>
<name>A0A0N4YNH3_NIPBR</name>
<gene>
    <name evidence="2" type="ORF">NBR_LOCUS18786</name>
</gene>
<reference evidence="4" key="1">
    <citation type="submission" date="2017-02" db="UniProtKB">
        <authorList>
            <consortium name="WormBaseParasite"/>
        </authorList>
    </citation>
    <scope>IDENTIFICATION</scope>
</reference>
<evidence type="ECO:0000313" key="2">
    <source>
        <dbReference type="EMBL" id="VDL82511.1"/>
    </source>
</evidence>
<dbReference type="EMBL" id="UYSL01023666">
    <property type="protein sequence ID" value="VDL82511.1"/>
    <property type="molecule type" value="Genomic_DNA"/>
</dbReference>
<sequence length="99" mass="11424">MEPQANPVKTEAQVNQEDQVCLAEMLRIVHVHREVEQQYNQTPHPPTTSSMFHLLIYDALFQNAKDIRVQTFRAPTPGGYRKVARRVARQPSGDSRRKI</sequence>
<feature type="region of interest" description="Disordered" evidence="1">
    <location>
        <begin position="80"/>
        <end position="99"/>
    </location>
</feature>
<evidence type="ECO:0000313" key="3">
    <source>
        <dbReference type="Proteomes" id="UP000271162"/>
    </source>
</evidence>
<dbReference type="Proteomes" id="UP000271162">
    <property type="component" value="Unassembled WGS sequence"/>
</dbReference>
<organism evidence="4">
    <name type="scientific">Nippostrongylus brasiliensis</name>
    <name type="common">Rat hookworm</name>
    <dbReference type="NCBI Taxonomy" id="27835"/>
    <lineage>
        <taxon>Eukaryota</taxon>
        <taxon>Metazoa</taxon>
        <taxon>Ecdysozoa</taxon>
        <taxon>Nematoda</taxon>
        <taxon>Chromadorea</taxon>
        <taxon>Rhabditida</taxon>
        <taxon>Rhabditina</taxon>
        <taxon>Rhabditomorpha</taxon>
        <taxon>Strongyloidea</taxon>
        <taxon>Heligmosomidae</taxon>
        <taxon>Nippostrongylus</taxon>
    </lineage>
</organism>
<evidence type="ECO:0000313" key="4">
    <source>
        <dbReference type="WBParaSite" id="NBR_0001878501-mRNA-1"/>
    </source>
</evidence>
<reference evidence="2 3" key="2">
    <citation type="submission" date="2018-11" db="EMBL/GenBank/DDBJ databases">
        <authorList>
            <consortium name="Pathogen Informatics"/>
        </authorList>
    </citation>
    <scope>NUCLEOTIDE SEQUENCE [LARGE SCALE GENOMIC DNA]</scope>
</reference>
<accession>A0A0N4YNH3</accession>
<evidence type="ECO:0000256" key="1">
    <source>
        <dbReference type="SAM" id="MobiDB-lite"/>
    </source>
</evidence>
<protein>
    <submittedName>
        <fullName evidence="2 4">Uncharacterized protein</fullName>
    </submittedName>
</protein>